<dbReference type="AlphaFoldDB" id="A0A3D0W7L7"/>
<dbReference type="EMBL" id="DOYJ01000029">
    <property type="protein sequence ID" value="HCB74706.1"/>
    <property type="molecule type" value="Genomic_DNA"/>
</dbReference>
<organism evidence="1 2">
    <name type="scientific">Sphingomonas bacterium</name>
    <dbReference type="NCBI Taxonomy" id="1895847"/>
    <lineage>
        <taxon>Bacteria</taxon>
        <taxon>Pseudomonadati</taxon>
        <taxon>Pseudomonadota</taxon>
        <taxon>Alphaproteobacteria</taxon>
        <taxon>Sphingomonadales</taxon>
        <taxon>Sphingomonadaceae</taxon>
        <taxon>Sphingomonas</taxon>
    </lineage>
</organism>
<gene>
    <name evidence="1" type="ORF">DEP91_00785</name>
</gene>
<protein>
    <submittedName>
        <fullName evidence="1">Uncharacterized protein</fullName>
    </submittedName>
</protein>
<evidence type="ECO:0000313" key="2">
    <source>
        <dbReference type="Proteomes" id="UP000262699"/>
    </source>
</evidence>
<proteinExistence type="predicted"/>
<dbReference type="Proteomes" id="UP000262699">
    <property type="component" value="Unassembled WGS sequence"/>
</dbReference>
<accession>A0A3D0W7L7</accession>
<name>A0A3D0W7L7_9SPHN</name>
<comment type="caution">
    <text evidence="1">The sequence shown here is derived from an EMBL/GenBank/DDBJ whole genome shotgun (WGS) entry which is preliminary data.</text>
</comment>
<sequence>MLSLMLMVQAAPVDAARLVTETRLLTRATVECRRSREGEAITVCARRDADKWRVPFVTPDPGAIDPDDVPRERSKLIARPNNCTEMKLMAYECGMVGASMTSGSRGTRFEAPRPLAP</sequence>
<evidence type="ECO:0000313" key="1">
    <source>
        <dbReference type="EMBL" id="HCB74706.1"/>
    </source>
</evidence>
<reference evidence="1 2" key="1">
    <citation type="journal article" date="2018" name="Nat. Biotechnol.">
        <title>A standardized bacterial taxonomy based on genome phylogeny substantially revises the tree of life.</title>
        <authorList>
            <person name="Parks D.H."/>
            <person name="Chuvochina M."/>
            <person name="Waite D.W."/>
            <person name="Rinke C."/>
            <person name="Skarshewski A."/>
            <person name="Chaumeil P.A."/>
            <person name="Hugenholtz P."/>
        </authorList>
    </citation>
    <scope>NUCLEOTIDE SEQUENCE [LARGE SCALE GENOMIC DNA]</scope>
    <source>
        <strain evidence="1">UBA9015</strain>
    </source>
</reference>